<accession>A0ABD3LYA5</accession>
<dbReference type="SUPFAM" id="SSF144091">
    <property type="entry name" value="Rhomboid-like"/>
    <property type="match status" value="1"/>
</dbReference>
<evidence type="ECO:0000313" key="8">
    <source>
        <dbReference type="EMBL" id="KAL3756724.1"/>
    </source>
</evidence>
<keyword evidence="6" id="KW-0732">Signal</keyword>
<feature type="chain" id="PRO_5044841431" description="Peptidase S54 rhomboid domain-containing protein" evidence="6">
    <location>
        <begin position="25"/>
        <end position="343"/>
    </location>
</feature>
<dbReference type="Pfam" id="PF01694">
    <property type="entry name" value="Rhomboid"/>
    <property type="match status" value="1"/>
</dbReference>
<dbReference type="InterPro" id="IPR035952">
    <property type="entry name" value="Rhomboid-like_sf"/>
</dbReference>
<feature type="transmembrane region" description="Helical" evidence="5">
    <location>
        <begin position="214"/>
        <end position="234"/>
    </location>
</feature>
<dbReference type="GO" id="GO:0016020">
    <property type="term" value="C:membrane"/>
    <property type="evidence" value="ECO:0007669"/>
    <property type="project" value="UniProtKB-SubCell"/>
</dbReference>
<keyword evidence="3 5" id="KW-1133">Transmembrane helix</keyword>
<keyword evidence="2 5" id="KW-0812">Transmembrane</keyword>
<proteinExistence type="predicted"/>
<evidence type="ECO:0000256" key="6">
    <source>
        <dbReference type="SAM" id="SignalP"/>
    </source>
</evidence>
<dbReference type="PANTHER" id="PTHR43731">
    <property type="entry name" value="RHOMBOID PROTEASE"/>
    <property type="match status" value="1"/>
</dbReference>
<feature type="transmembrane region" description="Helical" evidence="5">
    <location>
        <begin position="279"/>
        <end position="297"/>
    </location>
</feature>
<evidence type="ECO:0000313" key="9">
    <source>
        <dbReference type="Proteomes" id="UP001530293"/>
    </source>
</evidence>
<comment type="subcellular location">
    <subcellularLocation>
        <location evidence="1">Membrane</location>
        <topology evidence="1">Multi-pass membrane protein</topology>
    </subcellularLocation>
</comment>
<reference evidence="8 9" key="1">
    <citation type="submission" date="2024-10" db="EMBL/GenBank/DDBJ databases">
        <title>Updated reference genomes for cyclostephanoid diatoms.</title>
        <authorList>
            <person name="Roberts W.R."/>
            <person name="Alverson A.J."/>
        </authorList>
    </citation>
    <scope>NUCLEOTIDE SEQUENCE [LARGE SCALE GENOMIC DNA]</scope>
    <source>
        <strain evidence="8 9">AJA232-27</strain>
    </source>
</reference>
<dbReference type="AlphaFoldDB" id="A0ABD3LYA5"/>
<keyword evidence="4 5" id="KW-0472">Membrane</keyword>
<name>A0ABD3LYA5_9STRA</name>
<protein>
    <recommendedName>
        <fullName evidence="7">Peptidase S54 rhomboid domain-containing protein</fullName>
    </recommendedName>
</protein>
<evidence type="ECO:0000256" key="1">
    <source>
        <dbReference type="ARBA" id="ARBA00004141"/>
    </source>
</evidence>
<sequence>MQSPKHRIIASALILLHYLSRSTSNAAIPKLVVNDLSSITRRYRQLMKGRRSSSCLIHKLRGGGTSPPPYYEANPRYQDSPTLGDVDKDGFYHAKFQSPLQSYHRQQQRPPPLIQAICNYFGELHRFSPTLFNGFITSILLYVIWQFQTSSRLIMQILRNHFVCSHYNVMRKRRYHALLLSAFSHASFHHIAVNMYAYLTFGSSVKQLLASQGVSLWTFVISAAIVGNIVFLLFDNGRGGSCVGFSGVTLALLAFDALVYPTKELRMIVSFIPITLPAYYLFLGLLGFSVLGIFGLAGSGGVAHSTHLGGLVYGALFYEAFKRGWLRLWNYRARKIYRAFRGY</sequence>
<keyword evidence="9" id="KW-1185">Reference proteome</keyword>
<gene>
    <name evidence="8" type="ORF">ACHAWU_005416</name>
</gene>
<feature type="transmembrane region" description="Helical" evidence="5">
    <location>
        <begin position="241"/>
        <end position="259"/>
    </location>
</feature>
<dbReference type="Gene3D" id="1.20.1540.10">
    <property type="entry name" value="Rhomboid-like"/>
    <property type="match status" value="1"/>
</dbReference>
<feature type="signal peptide" evidence="6">
    <location>
        <begin position="1"/>
        <end position="24"/>
    </location>
</feature>
<evidence type="ECO:0000256" key="3">
    <source>
        <dbReference type="ARBA" id="ARBA00022989"/>
    </source>
</evidence>
<dbReference type="PANTHER" id="PTHR43731:SF34">
    <property type="entry name" value="PEPTIDASE S54 RHOMBOID DOMAIN-CONTAINING PROTEIN"/>
    <property type="match status" value="1"/>
</dbReference>
<dbReference type="InterPro" id="IPR022764">
    <property type="entry name" value="Peptidase_S54_rhomboid_dom"/>
</dbReference>
<evidence type="ECO:0000256" key="4">
    <source>
        <dbReference type="ARBA" id="ARBA00023136"/>
    </source>
</evidence>
<comment type="caution">
    <text evidence="8">The sequence shown here is derived from an EMBL/GenBank/DDBJ whole genome shotgun (WGS) entry which is preliminary data.</text>
</comment>
<feature type="domain" description="Peptidase S54 rhomboid" evidence="7">
    <location>
        <begin position="174"/>
        <end position="317"/>
    </location>
</feature>
<evidence type="ECO:0000259" key="7">
    <source>
        <dbReference type="Pfam" id="PF01694"/>
    </source>
</evidence>
<feature type="transmembrane region" description="Helical" evidence="5">
    <location>
        <begin position="177"/>
        <end position="199"/>
    </location>
</feature>
<dbReference type="Proteomes" id="UP001530293">
    <property type="component" value="Unassembled WGS sequence"/>
</dbReference>
<organism evidence="8 9">
    <name type="scientific">Discostella pseudostelligera</name>
    <dbReference type="NCBI Taxonomy" id="259834"/>
    <lineage>
        <taxon>Eukaryota</taxon>
        <taxon>Sar</taxon>
        <taxon>Stramenopiles</taxon>
        <taxon>Ochrophyta</taxon>
        <taxon>Bacillariophyta</taxon>
        <taxon>Coscinodiscophyceae</taxon>
        <taxon>Thalassiosirophycidae</taxon>
        <taxon>Stephanodiscales</taxon>
        <taxon>Stephanodiscaceae</taxon>
        <taxon>Discostella</taxon>
    </lineage>
</organism>
<dbReference type="EMBL" id="JALLBG020000294">
    <property type="protein sequence ID" value="KAL3756724.1"/>
    <property type="molecule type" value="Genomic_DNA"/>
</dbReference>
<evidence type="ECO:0000256" key="5">
    <source>
        <dbReference type="SAM" id="Phobius"/>
    </source>
</evidence>
<evidence type="ECO:0000256" key="2">
    <source>
        <dbReference type="ARBA" id="ARBA00022692"/>
    </source>
</evidence>
<dbReference type="InterPro" id="IPR050925">
    <property type="entry name" value="Rhomboid_protease_S54"/>
</dbReference>